<dbReference type="InParanoid" id="A0A165SIZ4"/>
<evidence type="ECO:0000256" key="1">
    <source>
        <dbReference type="SAM" id="Phobius"/>
    </source>
</evidence>
<dbReference type="InterPro" id="IPR045340">
    <property type="entry name" value="DUF6533"/>
</dbReference>
<dbReference type="Pfam" id="PF20151">
    <property type="entry name" value="DUF6533"/>
    <property type="match status" value="1"/>
</dbReference>
<evidence type="ECO:0000259" key="2">
    <source>
        <dbReference type="Pfam" id="PF20151"/>
    </source>
</evidence>
<dbReference type="AlphaFoldDB" id="A0A165SIZ4"/>
<organism evidence="3 4">
    <name type="scientific">Neolentinus lepideus HHB14362 ss-1</name>
    <dbReference type="NCBI Taxonomy" id="1314782"/>
    <lineage>
        <taxon>Eukaryota</taxon>
        <taxon>Fungi</taxon>
        <taxon>Dikarya</taxon>
        <taxon>Basidiomycota</taxon>
        <taxon>Agaricomycotina</taxon>
        <taxon>Agaricomycetes</taxon>
        <taxon>Gloeophyllales</taxon>
        <taxon>Gloeophyllaceae</taxon>
        <taxon>Neolentinus</taxon>
    </lineage>
</organism>
<dbReference type="OrthoDB" id="3349377at2759"/>
<reference evidence="3 4" key="1">
    <citation type="journal article" date="2016" name="Mol. Biol. Evol.">
        <title>Comparative Genomics of Early-Diverging Mushroom-Forming Fungi Provides Insights into the Origins of Lignocellulose Decay Capabilities.</title>
        <authorList>
            <person name="Nagy L.G."/>
            <person name="Riley R."/>
            <person name="Tritt A."/>
            <person name="Adam C."/>
            <person name="Daum C."/>
            <person name="Floudas D."/>
            <person name="Sun H."/>
            <person name="Yadav J.S."/>
            <person name="Pangilinan J."/>
            <person name="Larsson K.H."/>
            <person name="Matsuura K."/>
            <person name="Barry K."/>
            <person name="Labutti K."/>
            <person name="Kuo R."/>
            <person name="Ohm R.A."/>
            <person name="Bhattacharya S.S."/>
            <person name="Shirouzu T."/>
            <person name="Yoshinaga Y."/>
            <person name="Martin F.M."/>
            <person name="Grigoriev I.V."/>
            <person name="Hibbett D.S."/>
        </authorList>
    </citation>
    <scope>NUCLEOTIDE SEQUENCE [LARGE SCALE GENOMIC DNA]</scope>
    <source>
        <strain evidence="3 4">HHB14362 ss-1</strain>
    </source>
</reference>
<keyword evidence="4" id="KW-1185">Reference proteome</keyword>
<keyword evidence="1" id="KW-0812">Transmembrane</keyword>
<feature type="transmembrane region" description="Helical" evidence="1">
    <location>
        <begin position="120"/>
        <end position="148"/>
    </location>
</feature>
<keyword evidence="1" id="KW-1133">Transmembrane helix</keyword>
<feature type="domain" description="DUF6533" evidence="2">
    <location>
        <begin position="23"/>
        <end position="65"/>
    </location>
</feature>
<proteinExistence type="predicted"/>
<gene>
    <name evidence="3" type="ORF">NEOLEDRAFT_374294</name>
</gene>
<dbReference type="EMBL" id="KV425573">
    <property type="protein sequence ID" value="KZT25229.1"/>
    <property type="molecule type" value="Genomic_DNA"/>
</dbReference>
<evidence type="ECO:0000313" key="4">
    <source>
        <dbReference type="Proteomes" id="UP000076761"/>
    </source>
</evidence>
<dbReference type="Proteomes" id="UP000076761">
    <property type="component" value="Unassembled WGS sequence"/>
</dbReference>
<protein>
    <recommendedName>
        <fullName evidence="2">DUF6533 domain-containing protein</fullName>
    </recommendedName>
</protein>
<feature type="transmembrane region" description="Helical" evidence="1">
    <location>
        <begin position="89"/>
        <end position="108"/>
    </location>
</feature>
<evidence type="ECO:0000313" key="3">
    <source>
        <dbReference type="EMBL" id="KZT25229.1"/>
    </source>
</evidence>
<name>A0A165SIZ4_9AGAM</name>
<keyword evidence="1" id="KW-0472">Membrane</keyword>
<feature type="transmembrane region" description="Helical" evidence="1">
    <location>
        <begin position="56"/>
        <end position="77"/>
    </location>
</feature>
<sequence length="332" mass="37337">MLGPYEDLDVVELVQDLKTIRLCQMMATVVVLYDHLITLDREVELIWSKRWSLSKILFVVNRYLGGAVLLIDAVVFLSGHMSDKVSYNFFVFQGWASACVVWAMQIIMQLRVTAMYGHSWSLCIFLSSCFTAEVVAMGVILGMAYQLITVAAEPIPGMLICTPIRIPDYLFAFWLPIVVFESILCGLVIVRGVLHIRESGTGWEPTSLINVLIRDSVLYFFLTLSAYLTNAIVWLALSAELLEVPEGFALAATCIMGSRLVLNMREAYYSPFEGRLDRFTDMHERESQMHFRVAPVAAVYLDEIELGETNWADDSGVMKPLAEIEPPHSANS</sequence>
<feature type="transmembrane region" description="Helical" evidence="1">
    <location>
        <begin position="173"/>
        <end position="196"/>
    </location>
</feature>
<feature type="transmembrane region" description="Helical" evidence="1">
    <location>
        <begin position="217"/>
        <end position="238"/>
    </location>
</feature>
<accession>A0A165SIZ4</accession>